<dbReference type="Proteomes" id="UP000214720">
    <property type="component" value="Unassembled WGS sequence"/>
</dbReference>
<comment type="caution">
    <text evidence="1">The sequence shown here is derived from an EMBL/GenBank/DDBJ whole genome shotgun (WGS) entry which is preliminary data.</text>
</comment>
<name>A0A226WPK9_CABSO</name>
<organism evidence="1 2">
    <name type="scientific">Caballeronia sordidicola</name>
    <name type="common">Burkholderia sordidicola</name>
    <dbReference type="NCBI Taxonomy" id="196367"/>
    <lineage>
        <taxon>Bacteria</taxon>
        <taxon>Pseudomonadati</taxon>
        <taxon>Pseudomonadota</taxon>
        <taxon>Betaproteobacteria</taxon>
        <taxon>Burkholderiales</taxon>
        <taxon>Burkholderiaceae</taxon>
        <taxon>Caballeronia</taxon>
    </lineage>
</organism>
<gene>
    <name evidence="1" type="ORF">BSU04_39675</name>
</gene>
<evidence type="ECO:0000313" key="2">
    <source>
        <dbReference type="Proteomes" id="UP000214720"/>
    </source>
</evidence>
<sequence>MDHKPVGRLAERLRSKALGKLLFSGNGLAGLPAALGYLRRKFVAQALVSGESVVGLHA</sequence>
<accession>A0A226WPK9</accession>
<dbReference type="AlphaFoldDB" id="A0A226WPK9"/>
<reference evidence="2" key="1">
    <citation type="submission" date="2017-01" db="EMBL/GenBank/DDBJ databases">
        <title>Genome Analysis of Deinococcus marmoris KOPRI26562.</title>
        <authorList>
            <person name="Kim J.H."/>
            <person name="Oh H.-M."/>
        </authorList>
    </citation>
    <scope>NUCLEOTIDE SEQUENCE [LARGE SCALE GENOMIC DNA]</scope>
    <source>
        <strain evidence="2">PAMC 26633</strain>
    </source>
</reference>
<protein>
    <submittedName>
        <fullName evidence="1">Uncharacterized protein</fullName>
    </submittedName>
</protein>
<proteinExistence type="predicted"/>
<evidence type="ECO:0000313" key="1">
    <source>
        <dbReference type="EMBL" id="OXC72769.1"/>
    </source>
</evidence>
<dbReference type="EMBL" id="MTHB01000262">
    <property type="protein sequence ID" value="OXC72769.1"/>
    <property type="molecule type" value="Genomic_DNA"/>
</dbReference>